<evidence type="ECO:0000313" key="2">
    <source>
        <dbReference type="Proteomes" id="UP001159405"/>
    </source>
</evidence>
<comment type="caution">
    <text evidence="1">The sequence shown here is derived from an EMBL/GenBank/DDBJ whole genome shotgun (WGS) entry which is preliminary data.</text>
</comment>
<gene>
    <name evidence="1" type="ORF">PLOB_00003614</name>
</gene>
<protein>
    <submittedName>
        <fullName evidence="1">Uncharacterized protein</fullName>
    </submittedName>
</protein>
<organism evidence="1 2">
    <name type="scientific">Porites lobata</name>
    <dbReference type="NCBI Taxonomy" id="104759"/>
    <lineage>
        <taxon>Eukaryota</taxon>
        <taxon>Metazoa</taxon>
        <taxon>Cnidaria</taxon>
        <taxon>Anthozoa</taxon>
        <taxon>Hexacorallia</taxon>
        <taxon>Scleractinia</taxon>
        <taxon>Fungiina</taxon>
        <taxon>Poritidae</taxon>
        <taxon>Porites</taxon>
    </lineage>
</organism>
<keyword evidence="2" id="KW-1185">Reference proteome</keyword>
<reference evidence="1 2" key="1">
    <citation type="submission" date="2022-05" db="EMBL/GenBank/DDBJ databases">
        <authorList>
            <consortium name="Genoscope - CEA"/>
            <person name="William W."/>
        </authorList>
    </citation>
    <scope>NUCLEOTIDE SEQUENCE [LARGE SCALE GENOMIC DNA]</scope>
</reference>
<evidence type="ECO:0000313" key="1">
    <source>
        <dbReference type="EMBL" id="CAH3159029.1"/>
    </source>
</evidence>
<sequence>MGQLTKDQVTWRYSFCGLKGTCSSRKLELMNGCIAKAHGNLFIPSTLAGSNFDSNGLSAKKLNKNMDIATDVYIDRVDGAPCFGTTLKLHSGGKN</sequence>
<accession>A0ABN8Q811</accession>
<dbReference type="Proteomes" id="UP001159405">
    <property type="component" value="Unassembled WGS sequence"/>
</dbReference>
<dbReference type="EMBL" id="CALNXK010000113">
    <property type="protein sequence ID" value="CAH3159029.1"/>
    <property type="molecule type" value="Genomic_DNA"/>
</dbReference>
<proteinExistence type="predicted"/>
<feature type="non-terminal residue" evidence="1">
    <location>
        <position position="95"/>
    </location>
</feature>
<name>A0ABN8Q811_9CNID</name>